<gene>
    <name evidence="1" type="ORF">EO246_11000</name>
</gene>
<dbReference type="AlphaFoldDB" id="A0A3S3N5F4"/>
<dbReference type="Proteomes" id="UP000285859">
    <property type="component" value="Unassembled WGS sequence"/>
</dbReference>
<dbReference type="Pfam" id="PF07852">
    <property type="entry name" value="DUF1642"/>
    <property type="match status" value="1"/>
</dbReference>
<sequence>MGKSVKVYRVFNEGQEIAIGTPREIAEQLNVTTATVGTWVFKGKQERFINSGYKYALFDSKLSQERFPEHYFKNTSELNSVRKARVFDLYIDGNFSYTGTVREISEYTKESTSKIYGYVAKDYSVNFEKKYCLIEVGKREVVDEQRERNEKEQLENSFMRDERTTFDSNGMAVEPKLLQQALPVVPECVAEWYEEHKDDLESSIYRLCIEFNQKVVNTLKTKTKLENWLDYTENKPIETLIRMQEGYTVEKPQLFYLKNKLTTSYLALDTNTGYYEHWGEEIIPKLLNKQGYKISFTQQEIGSMQTGSYEQIEVEK</sequence>
<name>A0A3S3N5F4_9LACT</name>
<proteinExistence type="predicted"/>
<protein>
    <submittedName>
        <fullName evidence="1">DUF1642 domain-containing protein</fullName>
    </submittedName>
</protein>
<organism evidence="1 2">
    <name type="scientific">Lactococcus lactis</name>
    <dbReference type="NCBI Taxonomy" id="1358"/>
    <lineage>
        <taxon>Bacteria</taxon>
        <taxon>Bacillati</taxon>
        <taxon>Bacillota</taxon>
        <taxon>Bacilli</taxon>
        <taxon>Lactobacillales</taxon>
        <taxon>Streptococcaceae</taxon>
        <taxon>Lactococcus</taxon>
    </lineage>
</organism>
<dbReference type="InterPro" id="IPR012865">
    <property type="entry name" value="DUF1642"/>
</dbReference>
<comment type="caution">
    <text evidence="1">The sequence shown here is derived from an EMBL/GenBank/DDBJ whole genome shotgun (WGS) entry which is preliminary data.</text>
</comment>
<dbReference type="RefSeq" id="WP_128268046.1">
    <property type="nucleotide sequence ID" value="NZ_JACCJA010000001.1"/>
</dbReference>
<dbReference type="InterPro" id="IPR007020">
    <property type="entry name" value="DUF658"/>
</dbReference>
<evidence type="ECO:0000313" key="1">
    <source>
        <dbReference type="EMBL" id="RWR44836.1"/>
    </source>
</evidence>
<accession>A0A3S3N5F4</accession>
<dbReference type="Pfam" id="PF04936">
    <property type="entry name" value="DUF658"/>
    <property type="match status" value="1"/>
</dbReference>
<reference evidence="1 2" key="1">
    <citation type="submission" date="2019-01" db="EMBL/GenBank/DDBJ databases">
        <title>Whole genome sequence of Lactococcus lactis isolated from cow milk.</title>
        <authorList>
            <person name="Sundararaman A."/>
            <person name="Tamang J.-P."/>
            <person name="Halami P."/>
        </authorList>
    </citation>
    <scope>NUCLEOTIDE SEQUENCE [LARGE SCALE GENOMIC DNA]</scope>
    <source>
        <strain evidence="1 2">C2D</strain>
    </source>
</reference>
<dbReference type="EMBL" id="SAXH01000023">
    <property type="protein sequence ID" value="RWR44836.1"/>
    <property type="molecule type" value="Genomic_DNA"/>
</dbReference>
<evidence type="ECO:0000313" key="2">
    <source>
        <dbReference type="Proteomes" id="UP000285859"/>
    </source>
</evidence>